<keyword evidence="1" id="KW-0812">Transmembrane</keyword>
<organism evidence="2 3">
    <name type="scientific">Devosia litorisediminis</name>
    <dbReference type="NCBI Taxonomy" id="2829817"/>
    <lineage>
        <taxon>Bacteria</taxon>
        <taxon>Pseudomonadati</taxon>
        <taxon>Pseudomonadota</taxon>
        <taxon>Alphaproteobacteria</taxon>
        <taxon>Hyphomicrobiales</taxon>
        <taxon>Devosiaceae</taxon>
        <taxon>Devosia</taxon>
    </lineage>
</organism>
<feature type="transmembrane region" description="Helical" evidence="1">
    <location>
        <begin position="41"/>
        <end position="64"/>
    </location>
</feature>
<protein>
    <submittedName>
        <fullName evidence="2">Uncharacterized protein</fullName>
    </submittedName>
</protein>
<comment type="caution">
    <text evidence="2">The sequence shown here is derived from an EMBL/GenBank/DDBJ whole genome shotgun (WGS) entry which is preliminary data.</text>
</comment>
<keyword evidence="3" id="KW-1185">Reference proteome</keyword>
<proteinExistence type="predicted"/>
<feature type="transmembrane region" description="Helical" evidence="1">
    <location>
        <begin position="108"/>
        <end position="125"/>
    </location>
</feature>
<evidence type="ECO:0000313" key="2">
    <source>
        <dbReference type="EMBL" id="MBS3848451.1"/>
    </source>
</evidence>
<dbReference type="AlphaFoldDB" id="A0A942I574"/>
<reference evidence="2" key="1">
    <citation type="submission" date="2021-04" db="EMBL/GenBank/DDBJ databases">
        <title>Devosia litorisediminis sp. nov., isolated from a sand dune.</title>
        <authorList>
            <person name="Park S."/>
            <person name="Yoon J.-H."/>
        </authorList>
    </citation>
    <scope>NUCLEOTIDE SEQUENCE</scope>
    <source>
        <strain evidence="2">BSSL-BM10</strain>
    </source>
</reference>
<evidence type="ECO:0000313" key="3">
    <source>
        <dbReference type="Proteomes" id="UP000678281"/>
    </source>
</evidence>
<sequence length="133" mass="15348">MMYKQANRRFLTVMMSAMALFLLFSLLIDWSNRNLELAAPILWAASLVPIAALLTTLWAHWRFVTEIDEFLRSIQIKAIFVGLAVILILVSSWGYLERYVDAPTLPMFWLNPIYWIAYSCAAMVFSRREGAPL</sequence>
<keyword evidence="1" id="KW-1133">Transmembrane helix</keyword>
<dbReference type="EMBL" id="JAGXTP010000001">
    <property type="protein sequence ID" value="MBS3848451.1"/>
    <property type="molecule type" value="Genomic_DNA"/>
</dbReference>
<dbReference type="RefSeq" id="WP_212657997.1">
    <property type="nucleotide sequence ID" value="NZ_JAGXTP010000001.1"/>
</dbReference>
<feature type="transmembrane region" description="Helical" evidence="1">
    <location>
        <begin position="76"/>
        <end position="96"/>
    </location>
</feature>
<accession>A0A942I574</accession>
<gene>
    <name evidence="2" type="ORF">KD146_07030</name>
</gene>
<dbReference type="Proteomes" id="UP000678281">
    <property type="component" value="Unassembled WGS sequence"/>
</dbReference>
<name>A0A942I574_9HYPH</name>
<keyword evidence="1" id="KW-0472">Membrane</keyword>
<evidence type="ECO:0000256" key="1">
    <source>
        <dbReference type="SAM" id="Phobius"/>
    </source>
</evidence>